<evidence type="ECO:0000256" key="1">
    <source>
        <dbReference type="SAM" id="MobiDB-lite"/>
    </source>
</evidence>
<protein>
    <submittedName>
        <fullName evidence="2">Uncharacterized protein</fullName>
    </submittedName>
</protein>
<feature type="compositionally biased region" description="Basic and acidic residues" evidence="1">
    <location>
        <begin position="19"/>
        <end position="30"/>
    </location>
</feature>
<proteinExistence type="predicted"/>
<reference evidence="2 3" key="1">
    <citation type="journal article" date="2016" name="Nat. Commun.">
        <title>Thousands of microbial genomes shed light on interconnected biogeochemical processes in an aquifer system.</title>
        <authorList>
            <person name="Anantharaman K."/>
            <person name="Brown C.T."/>
            <person name="Hug L.A."/>
            <person name="Sharon I."/>
            <person name="Castelle C.J."/>
            <person name="Probst A.J."/>
            <person name="Thomas B.C."/>
            <person name="Singh A."/>
            <person name="Wilkins M.J."/>
            <person name="Karaoz U."/>
            <person name="Brodie E.L."/>
            <person name="Williams K.H."/>
            <person name="Hubbard S.S."/>
            <person name="Banfield J.F."/>
        </authorList>
    </citation>
    <scope>NUCLEOTIDE SEQUENCE [LARGE SCALE GENOMIC DNA]</scope>
</reference>
<name>A0A1F6XLN1_9BACT</name>
<sequence length="78" mass="8418">MYGFCSLCNSKNGGHRHQNQGEKGNEKMETQENQNSEPTSDSVPLVPAHELADGEVLLRMAPPSDFQMPVGIKSFGGG</sequence>
<feature type="region of interest" description="Disordered" evidence="1">
    <location>
        <begin position="9"/>
        <end position="47"/>
    </location>
</feature>
<organism evidence="2 3">
    <name type="scientific">Candidatus Nomurabacteria bacterium RIFCSPLOWO2_01_FULL_42_17</name>
    <dbReference type="NCBI Taxonomy" id="1801780"/>
    <lineage>
        <taxon>Bacteria</taxon>
        <taxon>Candidatus Nomuraibacteriota</taxon>
    </lineage>
</organism>
<dbReference type="Proteomes" id="UP000178104">
    <property type="component" value="Unassembled WGS sequence"/>
</dbReference>
<evidence type="ECO:0000313" key="3">
    <source>
        <dbReference type="Proteomes" id="UP000178104"/>
    </source>
</evidence>
<feature type="compositionally biased region" description="Polar residues" evidence="1">
    <location>
        <begin position="31"/>
        <end position="42"/>
    </location>
</feature>
<dbReference type="EMBL" id="MFVE01000008">
    <property type="protein sequence ID" value="OGI94993.1"/>
    <property type="molecule type" value="Genomic_DNA"/>
</dbReference>
<gene>
    <name evidence="2" type="ORF">A2917_01260</name>
</gene>
<comment type="caution">
    <text evidence="2">The sequence shown here is derived from an EMBL/GenBank/DDBJ whole genome shotgun (WGS) entry which is preliminary data.</text>
</comment>
<dbReference type="AlphaFoldDB" id="A0A1F6XLN1"/>
<dbReference type="STRING" id="1801780.A2917_01260"/>
<accession>A0A1F6XLN1</accession>
<evidence type="ECO:0000313" key="2">
    <source>
        <dbReference type="EMBL" id="OGI94993.1"/>
    </source>
</evidence>